<accession>A0A9N9WDD1</accession>
<sequence>MEVSVSHLQPSIVKFKYDFDDEYSKLDTEIKTRSKRNSRQTSTSNGTVFSEQSLKIVYTEPFPISKALRADLIELCRKEAIPNFYHDFYNSLICDSDNHLTELQENDIDDDD</sequence>
<dbReference type="EMBL" id="OU893352">
    <property type="protein sequence ID" value="CAG9790209.1"/>
    <property type="molecule type" value="Genomic_DNA"/>
</dbReference>
<protein>
    <submittedName>
        <fullName evidence="1">Uncharacterized protein</fullName>
    </submittedName>
</protein>
<evidence type="ECO:0000313" key="1">
    <source>
        <dbReference type="EMBL" id="CAG9790209.1"/>
    </source>
</evidence>
<proteinExistence type="predicted"/>
<reference evidence="1" key="2">
    <citation type="submission" date="2022-10" db="EMBL/GenBank/DDBJ databases">
        <authorList>
            <consortium name="ENA_rothamsted_submissions"/>
            <consortium name="culmorum"/>
            <person name="King R."/>
        </authorList>
    </citation>
    <scope>NUCLEOTIDE SEQUENCE</scope>
</reference>
<keyword evidence="2" id="KW-1185">Reference proteome</keyword>
<reference evidence="1" key="1">
    <citation type="submission" date="2021-12" db="EMBL/GenBank/DDBJ databases">
        <authorList>
            <person name="King R."/>
        </authorList>
    </citation>
    <scope>NUCLEOTIDE SEQUENCE</scope>
</reference>
<organism evidence="1 2">
    <name type="scientific">Diatraea saccharalis</name>
    <name type="common">sugarcane borer</name>
    <dbReference type="NCBI Taxonomy" id="40085"/>
    <lineage>
        <taxon>Eukaryota</taxon>
        <taxon>Metazoa</taxon>
        <taxon>Ecdysozoa</taxon>
        <taxon>Arthropoda</taxon>
        <taxon>Hexapoda</taxon>
        <taxon>Insecta</taxon>
        <taxon>Pterygota</taxon>
        <taxon>Neoptera</taxon>
        <taxon>Endopterygota</taxon>
        <taxon>Lepidoptera</taxon>
        <taxon>Glossata</taxon>
        <taxon>Ditrysia</taxon>
        <taxon>Pyraloidea</taxon>
        <taxon>Crambidae</taxon>
        <taxon>Crambinae</taxon>
        <taxon>Diatraea</taxon>
    </lineage>
</organism>
<dbReference type="Proteomes" id="UP001153714">
    <property type="component" value="Chromosome 21"/>
</dbReference>
<name>A0A9N9WDD1_9NEOP</name>
<evidence type="ECO:0000313" key="2">
    <source>
        <dbReference type="Proteomes" id="UP001153714"/>
    </source>
</evidence>
<dbReference type="AlphaFoldDB" id="A0A9N9WDD1"/>
<dbReference type="OrthoDB" id="6136790at2759"/>
<gene>
    <name evidence="1" type="ORF">DIATSA_LOCUS7878</name>
</gene>